<dbReference type="Gene3D" id="2.160.20.10">
    <property type="entry name" value="Single-stranded right-handed beta-helix, Pectin lyase-like"/>
    <property type="match status" value="1"/>
</dbReference>
<name>A0A804I8T8_MUSAM</name>
<evidence type="ECO:0000256" key="5">
    <source>
        <dbReference type="ARBA" id="ARBA00023085"/>
    </source>
</evidence>
<keyword evidence="7" id="KW-0964">Secreted</keyword>
<evidence type="ECO:0000259" key="8">
    <source>
        <dbReference type="SMART" id="SM00856"/>
    </source>
</evidence>
<dbReference type="InterPro" id="IPR011050">
    <property type="entry name" value="Pectin_lyase_fold/virulence"/>
</dbReference>
<dbReference type="CDD" id="cd15798">
    <property type="entry name" value="PMEI-like_3"/>
    <property type="match status" value="1"/>
</dbReference>
<evidence type="ECO:0000256" key="7">
    <source>
        <dbReference type="RuleBase" id="RU000589"/>
    </source>
</evidence>
<evidence type="ECO:0000256" key="3">
    <source>
        <dbReference type="ARBA" id="ARBA00007786"/>
    </source>
</evidence>
<dbReference type="OrthoDB" id="2019149at2759"/>
<dbReference type="EC" id="3.1.1.11" evidence="7"/>
<dbReference type="SUPFAM" id="SSF51126">
    <property type="entry name" value="Pectin lyase-like"/>
    <property type="match status" value="1"/>
</dbReference>
<dbReference type="InterPro" id="IPR012334">
    <property type="entry name" value="Pectin_lyas_fold"/>
</dbReference>
<dbReference type="OMA" id="FGHANAA"/>
<evidence type="ECO:0000313" key="11">
    <source>
        <dbReference type="Proteomes" id="UP000012960"/>
    </source>
</evidence>
<protein>
    <recommendedName>
        <fullName evidence="7">Pectinesterase</fullName>
        <ecNumber evidence="7">3.1.1.11</ecNumber>
    </recommendedName>
</protein>
<dbReference type="InParanoid" id="A0A804I8T8"/>
<gene>
    <name evidence="9" type="ORF">GSMUA_208570.1</name>
</gene>
<comment type="subcellular location">
    <subcellularLocation>
        <location evidence="7">Secreted</location>
        <location evidence="7">Cell wall</location>
    </subcellularLocation>
</comment>
<dbReference type="Proteomes" id="UP000012960">
    <property type="component" value="Unplaced"/>
</dbReference>
<dbReference type="UniPathway" id="UPA00545">
    <property type="reaction ID" value="UER00823"/>
</dbReference>
<feature type="chain" id="PRO_5034196361" description="Pectinesterase" evidence="7">
    <location>
        <begin position="24"/>
        <end position="506"/>
    </location>
</feature>
<reference evidence="10" key="2">
    <citation type="submission" date="2021-05" db="UniProtKB">
        <authorList>
            <consortium name="EnsemblPlants"/>
        </authorList>
    </citation>
    <scope>IDENTIFICATION</scope>
    <source>
        <strain evidence="10">subsp. malaccensis</strain>
    </source>
</reference>
<sequence>MRRPPKAFLLLFLLLLLSAPCSGSSSSSFVPSTTFSSNLRFAFSEIQKLTSLISGSSGVLGGNLRLSSAIHDCLDLLDFSADELTWTLSVVNDQRVKTPATGNHRYDIRSWLSAAVGNQDTCKEGLDSAGGPLGGLAAGGLKIVSSLIANSLHEVAASSGGGGGGRRLLGFPEWVSAGDRRLLQTPAPVEPDAVVAQDGSGDYTSIGAAVEAAPSESESRYVIYVKKGVYMENVEVNKKKWNLMLVGDGIDQTIISGSRSVAAGWTTFRSATVAATGRGFIARDLTIENTAGPQGNQAVAFRSGSDLSVFYRCGFSGYQDTLYPHSLRQFYRECRIAGTVDFIFGDAAVVFQSCDVLSRLPSPGQINTITAQGRRDPDESTGFSFQFCNVSADADLIGNTDRTATYLGRPWRQYSRTVFMQSFLDTLIRPEGWVEWNGNTVGLDTLYYAEYMNDGPGSGLEGRVNWPGYHAISDPAEAGEFTVAQFIDGDAWLPATGVKYTSGLTM</sequence>
<dbReference type="InterPro" id="IPR000070">
    <property type="entry name" value="Pectinesterase_cat"/>
</dbReference>
<dbReference type="InterPro" id="IPR033131">
    <property type="entry name" value="Pectinesterase_Asp_AS"/>
</dbReference>
<keyword evidence="7" id="KW-0134">Cell wall</keyword>
<comment type="similarity">
    <text evidence="3">In the C-terminal section; belongs to the pectinesterase family.</text>
</comment>
<keyword evidence="5 7" id="KW-0063">Aspartyl esterase</keyword>
<keyword evidence="11" id="KW-1185">Reference proteome</keyword>
<evidence type="ECO:0000313" key="9">
    <source>
        <dbReference type="EMBL" id="CAG1849271.1"/>
    </source>
</evidence>
<comment type="pathway">
    <text evidence="1 7">Glycan metabolism; pectin degradation; 2-dehydro-3-deoxy-D-gluconate from pectin: step 1/5.</text>
</comment>
<dbReference type="InterPro" id="IPR018040">
    <property type="entry name" value="Pectinesterase_Tyr_AS"/>
</dbReference>
<keyword evidence="4 7" id="KW-0378">Hydrolase</keyword>
<dbReference type="GO" id="GO:0045490">
    <property type="term" value="P:pectin catabolic process"/>
    <property type="evidence" value="ECO:0007669"/>
    <property type="project" value="UniProtKB-UniRule"/>
</dbReference>
<dbReference type="Pfam" id="PF04043">
    <property type="entry name" value="PMEI"/>
    <property type="match status" value="1"/>
</dbReference>
<accession>A0A804I8T8</accession>
<keyword evidence="7" id="KW-0732">Signal</keyword>
<dbReference type="PROSITE" id="PS00503">
    <property type="entry name" value="PECTINESTERASE_2"/>
    <property type="match status" value="1"/>
</dbReference>
<evidence type="ECO:0000256" key="1">
    <source>
        <dbReference type="ARBA" id="ARBA00005184"/>
    </source>
</evidence>
<dbReference type="SUPFAM" id="SSF101148">
    <property type="entry name" value="Plant invertase/pectin methylesterase inhibitor"/>
    <property type="match status" value="1"/>
</dbReference>
<comment type="similarity">
    <text evidence="2">In the N-terminal section; belongs to the PMEI family.</text>
</comment>
<dbReference type="SMR" id="A0A804I8T8"/>
<reference evidence="9" key="1">
    <citation type="submission" date="2021-03" db="EMBL/GenBank/DDBJ databases">
        <authorList>
            <consortium name="Genoscope - CEA"/>
            <person name="William W."/>
        </authorList>
    </citation>
    <scope>NUCLEOTIDE SEQUENCE</scope>
    <source>
        <strain evidence="9">Doubled-haploid Pahang</strain>
    </source>
</reference>
<feature type="signal peptide" evidence="7">
    <location>
        <begin position="1"/>
        <end position="23"/>
    </location>
</feature>
<keyword evidence="7" id="KW-0961">Cell wall biogenesis/degradation</keyword>
<feature type="active site" evidence="6">
    <location>
        <position position="341"/>
    </location>
</feature>
<dbReference type="GO" id="GO:0046910">
    <property type="term" value="F:pectinesterase inhibitor activity"/>
    <property type="evidence" value="ECO:0000318"/>
    <property type="project" value="GO_Central"/>
</dbReference>
<dbReference type="PROSITE" id="PS00800">
    <property type="entry name" value="PECTINESTERASE_1"/>
    <property type="match status" value="1"/>
</dbReference>
<dbReference type="GO" id="GO:0030599">
    <property type="term" value="F:pectinesterase activity"/>
    <property type="evidence" value="ECO:0000318"/>
    <property type="project" value="GO_Central"/>
</dbReference>
<evidence type="ECO:0000313" key="10">
    <source>
        <dbReference type="EnsemblPlants" id="Ma03_p05660.1"/>
    </source>
</evidence>
<comment type="function">
    <text evidence="7">Acts in the modification of cell walls via demethylesterification of cell wall pectin.</text>
</comment>
<dbReference type="PANTHER" id="PTHR31707">
    <property type="entry name" value="PECTINESTERASE"/>
    <property type="match status" value="1"/>
</dbReference>
<feature type="domain" description="Pectinesterase inhibitor" evidence="8">
    <location>
        <begin position="25"/>
        <end position="154"/>
    </location>
</feature>
<dbReference type="AlphaFoldDB" id="A0A804I8T8"/>
<dbReference type="GO" id="GO:0042545">
    <property type="term" value="P:cell wall modification"/>
    <property type="evidence" value="ECO:0007669"/>
    <property type="project" value="UniProtKB-UniRule"/>
</dbReference>
<dbReference type="Gramene" id="Ma03_t05660.1">
    <property type="protein sequence ID" value="Ma03_p05660.1"/>
    <property type="gene ID" value="Ma03_g05660"/>
</dbReference>
<dbReference type="InterPro" id="IPR035513">
    <property type="entry name" value="Invertase/methylesterase_inhib"/>
</dbReference>
<comment type="catalytic activity">
    <reaction evidence="7">
        <text>[(1-&gt;4)-alpha-D-galacturonosyl methyl ester](n) + n H2O = [(1-&gt;4)-alpha-D-galacturonosyl](n) + n methanol + n H(+)</text>
        <dbReference type="Rhea" id="RHEA:22380"/>
        <dbReference type="Rhea" id="RHEA-COMP:14570"/>
        <dbReference type="Rhea" id="RHEA-COMP:14573"/>
        <dbReference type="ChEBI" id="CHEBI:15377"/>
        <dbReference type="ChEBI" id="CHEBI:15378"/>
        <dbReference type="ChEBI" id="CHEBI:17790"/>
        <dbReference type="ChEBI" id="CHEBI:140522"/>
        <dbReference type="ChEBI" id="CHEBI:140523"/>
        <dbReference type="EC" id="3.1.1.11"/>
    </reaction>
</comment>
<dbReference type="FunFam" id="2.160.20.10:FF:000001">
    <property type="entry name" value="Pectinesterase"/>
    <property type="match status" value="1"/>
</dbReference>
<evidence type="ECO:0000256" key="4">
    <source>
        <dbReference type="ARBA" id="ARBA00022801"/>
    </source>
</evidence>
<dbReference type="Pfam" id="PF01095">
    <property type="entry name" value="Pectinesterase"/>
    <property type="match status" value="1"/>
</dbReference>
<dbReference type="EnsemblPlants" id="Ma03_t05660.1">
    <property type="protein sequence ID" value="Ma03_p05660.1"/>
    <property type="gene ID" value="Ma03_g05660"/>
</dbReference>
<dbReference type="EMBL" id="HG996468">
    <property type="protein sequence ID" value="CAG1849271.1"/>
    <property type="molecule type" value="Genomic_DNA"/>
</dbReference>
<evidence type="ECO:0000256" key="6">
    <source>
        <dbReference type="PROSITE-ProRule" id="PRU10040"/>
    </source>
</evidence>
<evidence type="ECO:0000256" key="2">
    <source>
        <dbReference type="ARBA" id="ARBA00006027"/>
    </source>
</evidence>
<dbReference type="SMART" id="SM00856">
    <property type="entry name" value="PMEI"/>
    <property type="match status" value="1"/>
</dbReference>
<organism evidence="10 11">
    <name type="scientific">Musa acuminata subsp. malaccensis</name>
    <name type="common">Wild banana</name>
    <name type="synonym">Musa malaccensis</name>
    <dbReference type="NCBI Taxonomy" id="214687"/>
    <lineage>
        <taxon>Eukaryota</taxon>
        <taxon>Viridiplantae</taxon>
        <taxon>Streptophyta</taxon>
        <taxon>Embryophyta</taxon>
        <taxon>Tracheophyta</taxon>
        <taxon>Spermatophyta</taxon>
        <taxon>Magnoliopsida</taxon>
        <taxon>Liliopsida</taxon>
        <taxon>Zingiberales</taxon>
        <taxon>Musaceae</taxon>
        <taxon>Musa</taxon>
    </lineage>
</organism>
<proteinExistence type="inferred from homology"/>
<dbReference type="InterPro" id="IPR006501">
    <property type="entry name" value="Pectinesterase_inhib_dom"/>
</dbReference>
<dbReference type="Gene3D" id="1.20.140.40">
    <property type="entry name" value="Invertase/pectin methylesterase inhibitor family protein"/>
    <property type="match status" value="1"/>
</dbReference>